<dbReference type="CTD" id="103170759"/>
<dbReference type="Bgee" id="ENSOANG00000046734">
    <property type="expression patterns" value="Expressed in testis and 2 other cell types or tissues"/>
</dbReference>
<sequence length="186" mass="21817">MSHYYFLTPEVLLPFSPLTTQEFHRIRLEAGASWKRETRWSDSCLTTYRAAYWRNSLDDPTYFKPSCKTRLHNPQLPKVFLVNKLNRMPGYYNSQLKEAAPNKGQYSDLTRFFEDMVHVKHLVAHQTMFGRVSVKPSICRRSNVKMRSSESENLRSGLPKRKTFLNQTQVLKRVNVAGEVPSFRKK</sequence>
<evidence type="ECO:0000313" key="2">
    <source>
        <dbReference type="Proteomes" id="UP000002279"/>
    </source>
</evidence>
<dbReference type="InParanoid" id="A0A6I8PCZ3"/>
<reference evidence="1 2" key="1">
    <citation type="journal article" date="2008" name="Nature">
        <title>Genome analysis of the platypus reveals unique signatures of evolution.</title>
        <authorList>
            <person name="Warren W.C."/>
            <person name="Hillier L.W."/>
            <person name="Marshall Graves J.A."/>
            <person name="Birney E."/>
            <person name="Ponting C.P."/>
            <person name="Grutzner F."/>
            <person name="Belov K."/>
            <person name="Miller W."/>
            <person name="Clarke L."/>
            <person name="Chinwalla A.T."/>
            <person name="Yang S.P."/>
            <person name="Heger A."/>
            <person name="Locke D.P."/>
            <person name="Miethke P."/>
            <person name="Waters P.D."/>
            <person name="Veyrunes F."/>
            <person name="Fulton L."/>
            <person name="Fulton B."/>
            <person name="Graves T."/>
            <person name="Wallis J."/>
            <person name="Puente X.S."/>
            <person name="Lopez-Otin C."/>
            <person name="Ordonez G.R."/>
            <person name="Eichler E.E."/>
            <person name="Chen L."/>
            <person name="Cheng Z."/>
            <person name="Deakin J.E."/>
            <person name="Alsop A."/>
            <person name="Thompson K."/>
            <person name="Kirby P."/>
            <person name="Papenfuss A.T."/>
            <person name="Wakefield M.J."/>
            <person name="Olender T."/>
            <person name="Lancet D."/>
            <person name="Huttley G.A."/>
            <person name="Smit A.F."/>
            <person name="Pask A."/>
            <person name="Temple-Smith P."/>
            <person name="Batzer M.A."/>
            <person name="Walker J.A."/>
            <person name="Konkel M.K."/>
            <person name="Harris R.S."/>
            <person name="Whittington C.M."/>
            <person name="Wong E.S."/>
            <person name="Gemmell N.J."/>
            <person name="Buschiazzo E."/>
            <person name="Vargas Jentzsch I.M."/>
            <person name="Merkel A."/>
            <person name="Schmitz J."/>
            <person name="Zemann A."/>
            <person name="Churakov G."/>
            <person name="Kriegs J.O."/>
            <person name="Brosius J."/>
            <person name="Murchison E.P."/>
            <person name="Sachidanandam R."/>
            <person name="Smith C."/>
            <person name="Hannon G.J."/>
            <person name="Tsend-Ayush E."/>
            <person name="McMillan D."/>
            <person name="Attenborough R."/>
            <person name="Rens W."/>
            <person name="Ferguson-Smith M."/>
            <person name="Lefevre C.M."/>
            <person name="Sharp J.A."/>
            <person name="Nicholas K.R."/>
            <person name="Ray D.A."/>
            <person name="Kube M."/>
            <person name="Reinhardt R."/>
            <person name="Pringle T.H."/>
            <person name="Taylor J."/>
            <person name="Jones R.C."/>
            <person name="Nixon B."/>
            <person name="Dacheux J.L."/>
            <person name="Niwa H."/>
            <person name="Sekita Y."/>
            <person name="Huang X."/>
            <person name="Stark A."/>
            <person name="Kheradpour P."/>
            <person name="Kellis M."/>
            <person name="Flicek P."/>
            <person name="Chen Y."/>
            <person name="Webber C."/>
            <person name="Hardison R."/>
            <person name="Nelson J."/>
            <person name="Hallsworth-Pepin K."/>
            <person name="Delehaunty K."/>
            <person name="Markovic C."/>
            <person name="Minx P."/>
            <person name="Feng Y."/>
            <person name="Kremitzki C."/>
            <person name="Mitreva M."/>
            <person name="Glasscock J."/>
            <person name="Wylie T."/>
            <person name="Wohldmann P."/>
            <person name="Thiru P."/>
            <person name="Nhan M.N."/>
            <person name="Pohl C.S."/>
            <person name="Smith S.M."/>
            <person name="Hou S."/>
            <person name="Nefedov M."/>
            <person name="de Jong P.J."/>
            <person name="Renfree M.B."/>
            <person name="Mardis E.R."/>
            <person name="Wilson R.K."/>
        </authorList>
    </citation>
    <scope>NUCLEOTIDE SEQUENCE [LARGE SCALE GENOMIC DNA]</scope>
    <source>
        <strain evidence="1 2">Glennie</strain>
    </source>
</reference>
<reference evidence="1" key="3">
    <citation type="submission" date="2025-09" db="UniProtKB">
        <authorList>
            <consortium name="Ensembl"/>
        </authorList>
    </citation>
    <scope>IDENTIFICATION</scope>
    <source>
        <strain evidence="1">Glennie</strain>
    </source>
</reference>
<accession>A0A6I8PCZ3</accession>
<keyword evidence="2" id="KW-1185">Reference proteome</keyword>
<dbReference type="InterPro" id="IPR031708">
    <property type="entry name" value="DUF4722"/>
</dbReference>
<dbReference type="GeneID" id="103170759"/>
<evidence type="ECO:0000313" key="1">
    <source>
        <dbReference type="Ensembl" id="ENSOANP00000050641.1"/>
    </source>
</evidence>
<dbReference type="Proteomes" id="UP000002279">
    <property type="component" value="Chromosome 12"/>
</dbReference>
<proteinExistence type="predicted"/>
<reference evidence="1" key="2">
    <citation type="submission" date="2025-08" db="UniProtKB">
        <authorList>
            <consortium name="Ensembl"/>
        </authorList>
    </citation>
    <scope>IDENTIFICATION</scope>
    <source>
        <strain evidence="1">Glennie</strain>
    </source>
</reference>
<dbReference type="OMA" id="WDSESKV"/>
<dbReference type="RefSeq" id="XP_028932633.1">
    <property type="nucleotide sequence ID" value="XM_029076800.2"/>
</dbReference>
<dbReference type="GeneTree" id="ENSGT00520000060562"/>
<name>A0A6I8PCZ3_ORNAN</name>
<protein>
    <submittedName>
        <fullName evidence="1">Uncharacterized protein</fullName>
    </submittedName>
</protein>
<gene>
    <name evidence="1" type="primary">C12H4orf51</name>
</gene>
<dbReference type="Ensembl" id="ENSOANT00000072844.1">
    <property type="protein sequence ID" value="ENSOANP00000050641.1"/>
    <property type="gene ID" value="ENSOANG00000046734.1"/>
</dbReference>
<dbReference type="Pfam" id="PF15849">
    <property type="entry name" value="DUF4722"/>
    <property type="match status" value="1"/>
</dbReference>
<organism evidence="1 2">
    <name type="scientific">Ornithorhynchus anatinus</name>
    <name type="common">Duckbill platypus</name>
    <dbReference type="NCBI Taxonomy" id="9258"/>
    <lineage>
        <taxon>Eukaryota</taxon>
        <taxon>Metazoa</taxon>
        <taxon>Chordata</taxon>
        <taxon>Craniata</taxon>
        <taxon>Vertebrata</taxon>
        <taxon>Euteleostomi</taxon>
        <taxon>Mammalia</taxon>
        <taxon>Monotremata</taxon>
        <taxon>Ornithorhynchidae</taxon>
        <taxon>Ornithorhynchus</taxon>
    </lineage>
</organism>
<dbReference type="AlphaFoldDB" id="A0A6I8PCZ3"/>